<name>A0AC61N327_9FIRM</name>
<dbReference type="Proteomes" id="UP000682782">
    <property type="component" value="Chromosome"/>
</dbReference>
<accession>A0AC61N327</accession>
<sequence length="236" mass="26242">MFISTAYAAGVKSILKNDASLSDYFLSQFENLTPWKIIIGLVMGCIVGLIIAFVYKRCYRGVLYSPTFAMTLMMLTLITTPVVMCIKSDIALSMGMVGALSIVRFRTAVKDPMDTAYMFWSLTMGILLGAELYVHALAVVLGISVILIAMTFIRFRNPNSYLLVVHYDDYAEQEITQLLRRTVRQRKLRSKTVTRSGAEMTVEVRLDSKQDLVSAVLNIEGVHDATLVACQVEAGT</sequence>
<evidence type="ECO:0000313" key="1">
    <source>
        <dbReference type="EMBL" id="QUC68264.1"/>
    </source>
</evidence>
<proteinExistence type="predicted"/>
<gene>
    <name evidence="1" type="ORF">JYE49_06105</name>
</gene>
<protein>
    <submittedName>
        <fullName evidence="1">DUF4956 domain-containing protein</fullName>
    </submittedName>
</protein>
<evidence type="ECO:0000313" key="2">
    <source>
        <dbReference type="Proteomes" id="UP000682782"/>
    </source>
</evidence>
<dbReference type="EMBL" id="CP068393">
    <property type="protein sequence ID" value="QUC68264.1"/>
    <property type="molecule type" value="Genomic_DNA"/>
</dbReference>
<reference evidence="1" key="1">
    <citation type="submission" date="2021-01" db="EMBL/GenBank/DDBJ databases">
        <title>Complete genome sequence of Clostridiales bacterium R-7.</title>
        <authorList>
            <person name="Mahoney-Kurpe S.C."/>
            <person name="Palevich N."/>
            <person name="Koike S."/>
            <person name="Moon C.D."/>
            <person name="Attwood G.T."/>
        </authorList>
    </citation>
    <scope>NUCLEOTIDE SEQUENCE</scope>
    <source>
        <strain evidence="1">R-7</strain>
    </source>
</reference>
<organism evidence="1 2">
    <name type="scientific">Aristaeella hokkaidonensis</name>
    <dbReference type="NCBI Taxonomy" id="3046382"/>
    <lineage>
        <taxon>Bacteria</taxon>
        <taxon>Bacillati</taxon>
        <taxon>Bacillota</taxon>
        <taxon>Clostridia</taxon>
        <taxon>Eubacteriales</taxon>
        <taxon>Aristaeellaceae</taxon>
        <taxon>Aristaeella</taxon>
    </lineage>
</organism>
<keyword evidence="2" id="KW-1185">Reference proteome</keyword>